<protein>
    <submittedName>
        <fullName evidence="1">Uncharacterized protein</fullName>
    </submittedName>
</protein>
<dbReference type="RefSeq" id="WP_080521006.1">
    <property type="nucleotide sequence ID" value="NZ_LPUF01000001.1"/>
</dbReference>
<dbReference type="Proteomes" id="UP000191980">
    <property type="component" value="Unassembled WGS sequence"/>
</dbReference>
<proteinExistence type="predicted"/>
<organism evidence="1 2">
    <name type="scientific">Methyloprofundus sedimenti</name>
    <dbReference type="NCBI Taxonomy" id="1420851"/>
    <lineage>
        <taxon>Bacteria</taxon>
        <taxon>Pseudomonadati</taxon>
        <taxon>Pseudomonadota</taxon>
        <taxon>Gammaproteobacteria</taxon>
        <taxon>Methylococcales</taxon>
        <taxon>Methylococcaceae</taxon>
        <taxon>Methyloprofundus</taxon>
    </lineage>
</organism>
<comment type="caution">
    <text evidence="1">The sequence shown here is derived from an EMBL/GenBank/DDBJ whole genome shotgun (WGS) entry which is preliminary data.</text>
</comment>
<accession>A0A1V8M499</accession>
<name>A0A1V8M499_9GAMM</name>
<gene>
    <name evidence="1" type="ORF">AU255_00240</name>
</gene>
<evidence type="ECO:0000313" key="1">
    <source>
        <dbReference type="EMBL" id="OQK16380.1"/>
    </source>
</evidence>
<sequence length="66" mass="7418">MNKLWRLCKVFGGCFLSKFFLAEEAGTTNSDEALLAGLMNDIDLILYSAFRIIRKTGIMIVVSNRT</sequence>
<reference evidence="1 2" key="1">
    <citation type="submission" date="2015-12" db="EMBL/GenBank/DDBJ databases">
        <authorList>
            <person name="Shamseldin A."/>
            <person name="Moawad H."/>
            <person name="Abd El-Rahim W.M."/>
            <person name="Sadowsky M.J."/>
        </authorList>
    </citation>
    <scope>NUCLEOTIDE SEQUENCE [LARGE SCALE GENOMIC DNA]</scope>
    <source>
        <strain evidence="1 2">WF1</strain>
    </source>
</reference>
<keyword evidence="2" id="KW-1185">Reference proteome</keyword>
<dbReference type="AlphaFoldDB" id="A0A1V8M499"/>
<dbReference type="EMBL" id="LPUF01000001">
    <property type="protein sequence ID" value="OQK16380.1"/>
    <property type="molecule type" value="Genomic_DNA"/>
</dbReference>
<dbReference type="STRING" id="1420851.AU255_00240"/>
<evidence type="ECO:0000313" key="2">
    <source>
        <dbReference type="Proteomes" id="UP000191980"/>
    </source>
</evidence>